<dbReference type="InterPro" id="IPR033443">
    <property type="entry name" value="PROP1-like_PPR_dom"/>
</dbReference>
<dbReference type="EMBL" id="JADNRY010000002">
    <property type="protein sequence ID" value="KAF9078125.1"/>
    <property type="molecule type" value="Genomic_DNA"/>
</dbReference>
<feature type="repeat" description="PPR" evidence="5">
    <location>
        <begin position="438"/>
        <end position="472"/>
    </location>
</feature>
<dbReference type="PANTHER" id="PTHR47447:SF17">
    <property type="entry name" value="OS12G0638900 PROTEIN"/>
    <property type="match status" value="1"/>
</dbReference>
<feature type="repeat" description="PPR" evidence="5">
    <location>
        <begin position="485"/>
        <end position="519"/>
    </location>
</feature>
<dbReference type="OrthoDB" id="411857at2759"/>
<comment type="function">
    <text evidence="3">Regulates mitochondrial small subunit maturation by controlling 15S rRNA 5'-end processing. Localizes to the 5' precursor of the 15S rRNA in a position that is subsequently occupied by mS47 in the mature yeast mtSSU. Uses structure and sequence-specific RNA recognition, binding to a single-stranded region of the precursor and specifically recognizing bases -6 to -1. The exchange of Ccm1 for mS47 is coupled to the irreversible removal of precursor rRNA that is accompanied by conformational changes of the mitoribosomal proteins uS5m and mS26. These conformational changes signal completion of 5'-end rRNA processing through protection of the mature 5'-end of the 15S rRNA and stabilization of mS47. The removal of the 5' precursor together with the dissociation of Ccm1 may be catalyzed by the 5'-3' exoribonuclease Pet127. Involved in the specific removal of group I introns in mitochondrial encoded transcripts.</text>
</comment>
<sequence length="1342" mass="150540">MLLLPKVAYAASRVSTTLGQNPAVRNAFHLHSLSPSSSTKTSSPGSNYFQQNKGSSKPLYNFFDQASGGSKNRFTHGYLGVQPIIANDTCYTNDDYEELVLARPVTTLYPKWYRNRSLSYTQQRLQRLSVLSTRAFSQVISTGNTEPESSPSSPPLTRRLDHLPIDAIPLPIPTPKLDSFPPSAGSIKKLNPDVPRPSPPPIPIAVDEESEHFRALVHARSSGDHRAALQSNSIKPLVQDFNAGLEALYYTRTQGSPLADIQGLYDTMICLGIQPNSRTYSTLIYAHCDRDREVVWALKGMDTHMESRMTLGFSDLSTEDKAQKDALMKENNFATAVSIFRILRTVSGRHNLQRDVLFCLLKGCAQYGSIDVAILVWETIELLFFKPYAVWYRLMILTFSRAGEIEGAEDVFTDFREQSAVGKIFIHNDDPSDSIHATVAVWNAMIEAYFANGKPDLAIGLLEKMLEPREDSPYSDHQFSLPYPAPSTYTTIISGFCNSGDYQSAMTWFNTLLAQSSSPGHAFEPSLSPTRPNTTTWRVLLQTLSQSPDTLSELNALWSRYLDSASQDEIPIRPIDRHLVAHRNVEFVKKAVTVKPLLEDRFRECHRLLTVAQSTVDLKLAPTVYAPSIWETYVDLGLPLLGMDFALRYFDAFRDNFFYNFLYREQLDAFSHYFCSLDWTKITSGKVALRYALKHENIVGQAGMTRPAILLHVMRQYTYARSQFMAVADLDEVEVKRLCGISTKLEMLEPQERDDFIGLVPFLKDLVEYGAQHIPFLFSPTRNAILRALMYGRSVYQVKALIEELGLEHFLHHSLVQLMPAMSASSFSPRMGVSPQDNEPETSLTMPPDLPLHLLYKEADSSRIPQQPVVDRASTQHLGELLLALSRRPSLSVKIWDDFCKDLTKVNKVPSPYTLSRMCQAFGRSKQIQKVKFVYSVAQVLVRTMEHDRQMQLDACGEIDAAHVHRQRILRQGGAPSADAYGGLILKVKETTDDASNAMTLFNESQRLGVVPNHYLYNNIISKLAKARKADAVLELFGKMKASGPMPSSITYGAVLGACARVGDVTSAEALFEEMTKATDFKPKIPPFNTMMQLYTTTNPNKDRALFYYEKMRSHDVLPTAYTYKLLIDAHVIEPPNILKMEQVFQQIVDNQRIELQGAHFASLINAYGCAAKDLDRALVAYNSIFDHPRKPVIDALVFEAIANVCVVHRRVDLIPQIVAKMNDVGVHMTAYIVNVMIKGYAAVGDIESARRLFESLVDSPEGIAALYNHTPRDPSSVPSVHPLEPVYREPSTWEAMVRAELGSGDRQHGIALIERLEARKYPEAVVNRIRGCLASDLSFLP</sequence>
<feature type="region of interest" description="Disordered" evidence="6">
    <location>
        <begin position="140"/>
        <end position="159"/>
    </location>
</feature>
<keyword evidence="2" id="KW-0677">Repeat</keyword>
<dbReference type="InterPro" id="IPR011990">
    <property type="entry name" value="TPR-like_helical_dom_sf"/>
</dbReference>
<evidence type="ECO:0000256" key="4">
    <source>
        <dbReference type="ARBA" id="ARBA00044511"/>
    </source>
</evidence>
<dbReference type="Proteomes" id="UP000772434">
    <property type="component" value="Unassembled WGS sequence"/>
</dbReference>
<evidence type="ECO:0000256" key="6">
    <source>
        <dbReference type="SAM" id="MobiDB-lite"/>
    </source>
</evidence>
<reference evidence="8" key="1">
    <citation type="submission" date="2020-11" db="EMBL/GenBank/DDBJ databases">
        <authorList>
            <consortium name="DOE Joint Genome Institute"/>
            <person name="Ahrendt S."/>
            <person name="Riley R."/>
            <person name="Andreopoulos W."/>
            <person name="Labutti K."/>
            <person name="Pangilinan J."/>
            <person name="Ruiz-Duenas F.J."/>
            <person name="Barrasa J.M."/>
            <person name="Sanchez-Garcia M."/>
            <person name="Camarero S."/>
            <person name="Miyauchi S."/>
            <person name="Serrano A."/>
            <person name="Linde D."/>
            <person name="Babiker R."/>
            <person name="Drula E."/>
            <person name="Ayuso-Fernandez I."/>
            <person name="Pacheco R."/>
            <person name="Padilla G."/>
            <person name="Ferreira P."/>
            <person name="Barriuso J."/>
            <person name="Kellner H."/>
            <person name="Castanera R."/>
            <person name="Alfaro M."/>
            <person name="Ramirez L."/>
            <person name="Pisabarro A.G."/>
            <person name="Kuo A."/>
            <person name="Tritt A."/>
            <person name="Lipzen A."/>
            <person name="He G."/>
            <person name="Yan M."/>
            <person name="Ng V."/>
            <person name="Cullen D."/>
            <person name="Martin F."/>
            <person name="Rosso M.-N."/>
            <person name="Henrissat B."/>
            <person name="Hibbett D."/>
            <person name="Martinez A.T."/>
            <person name="Grigoriev I.V."/>
        </authorList>
    </citation>
    <scope>NUCLEOTIDE SEQUENCE</scope>
    <source>
        <strain evidence="8">AH 40177</strain>
    </source>
</reference>
<accession>A0A9P5QAM2</accession>
<comment type="similarity">
    <text evidence="1">Belongs to the CCM1 family.</text>
</comment>
<dbReference type="PANTHER" id="PTHR47447">
    <property type="entry name" value="OS03G0856100 PROTEIN"/>
    <property type="match status" value="1"/>
</dbReference>
<name>A0A9P5QAM2_9AGAR</name>
<dbReference type="Gene3D" id="1.25.40.10">
    <property type="entry name" value="Tetratricopeptide repeat domain"/>
    <property type="match status" value="4"/>
</dbReference>
<feature type="domain" description="PROP1-like PPR" evidence="7">
    <location>
        <begin position="992"/>
        <end position="1129"/>
    </location>
</feature>
<feature type="repeat" description="PPR" evidence="5">
    <location>
        <begin position="1048"/>
        <end position="1078"/>
    </location>
</feature>
<organism evidence="8 9">
    <name type="scientific">Rhodocollybia butyracea</name>
    <dbReference type="NCBI Taxonomy" id="206335"/>
    <lineage>
        <taxon>Eukaryota</taxon>
        <taxon>Fungi</taxon>
        <taxon>Dikarya</taxon>
        <taxon>Basidiomycota</taxon>
        <taxon>Agaricomycotina</taxon>
        <taxon>Agaricomycetes</taxon>
        <taxon>Agaricomycetidae</taxon>
        <taxon>Agaricales</taxon>
        <taxon>Marasmiineae</taxon>
        <taxon>Omphalotaceae</taxon>
        <taxon>Rhodocollybia</taxon>
    </lineage>
</organism>
<gene>
    <name evidence="8" type="ORF">BDP27DRAFT_1310822</name>
</gene>
<evidence type="ECO:0000256" key="3">
    <source>
        <dbReference type="ARBA" id="ARBA00044493"/>
    </source>
</evidence>
<evidence type="ECO:0000256" key="2">
    <source>
        <dbReference type="ARBA" id="ARBA00022737"/>
    </source>
</evidence>
<evidence type="ECO:0000259" key="7">
    <source>
        <dbReference type="Pfam" id="PF17177"/>
    </source>
</evidence>
<dbReference type="Pfam" id="PF17177">
    <property type="entry name" value="PPR_long"/>
    <property type="match status" value="1"/>
</dbReference>
<feature type="repeat" description="PPR" evidence="5">
    <location>
        <begin position="1013"/>
        <end position="1047"/>
    </location>
</feature>
<keyword evidence="9" id="KW-1185">Reference proteome</keyword>
<evidence type="ECO:0000313" key="9">
    <source>
        <dbReference type="Proteomes" id="UP000772434"/>
    </source>
</evidence>
<dbReference type="Pfam" id="PF01535">
    <property type="entry name" value="PPR"/>
    <property type="match status" value="3"/>
</dbReference>
<evidence type="ECO:0000256" key="5">
    <source>
        <dbReference type="PROSITE-ProRule" id="PRU00708"/>
    </source>
</evidence>
<evidence type="ECO:0000256" key="1">
    <source>
        <dbReference type="ARBA" id="ARBA00006192"/>
    </source>
</evidence>
<comment type="subunit">
    <text evidence="4">Binds to mitochondrial small subunit 15S rRNA.</text>
</comment>
<dbReference type="InterPro" id="IPR002885">
    <property type="entry name" value="PPR_rpt"/>
</dbReference>
<dbReference type="NCBIfam" id="TIGR00756">
    <property type="entry name" value="PPR"/>
    <property type="match status" value="4"/>
</dbReference>
<evidence type="ECO:0000313" key="8">
    <source>
        <dbReference type="EMBL" id="KAF9078125.1"/>
    </source>
</evidence>
<proteinExistence type="inferred from homology"/>
<dbReference type="PROSITE" id="PS51375">
    <property type="entry name" value="PPR"/>
    <property type="match status" value="4"/>
</dbReference>
<protein>
    <recommendedName>
        <fullName evidence="7">PROP1-like PPR domain-containing protein</fullName>
    </recommendedName>
</protein>
<comment type="caution">
    <text evidence="8">The sequence shown here is derived from an EMBL/GenBank/DDBJ whole genome shotgun (WGS) entry which is preliminary data.</text>
</comment>